<gene>
    <name evidence="6" type="ORF">MENT_LOCUS59163</name>
</gene>
<dbReference type="Gene3D" id="3.40.395.10">
    <property type="entry name" value="Adenoviral Proteinase, Chain A"/>
    <property type="match status" value="1"/>
</dbReference>
<dbReference type="InterPro" id="IPR038765">
    <property type="entry name" value="Papain-like_cys_pep_sf"/>
</dbReference>
<keyword evidence="4" id="KW-0788">Thiol protease</keyword>
<dbReference type="PANTHER" id="PTHR12606">
    <property type="entry name" value="SENTRIN/SUMO-SPECIFIC PROTEASE"/>
    <property type="match status" value="1"/>
</dbReference>
<dbReference type="GO" id="GO:0005634">
    <property type="term" value="C:nucleus"/>
    <property type="evidence" value="ECO:0007669"/>
    <property type="project" value="TreeGrafter"/>
</dbReference>
<dbReference type="InterPro" id="IPR003653">
    <property type="entry name" value="Peptidase_C48_C"/>
</dbReference>
<protein>
    <recommendedName>
        <fullName evidence="5">Ubiquitin-like protease family profile domain-containing protein</fullName>
    </recommendedName>
</protein>
<feature type="domain" description="Ubiquitin-like protease family profile" evidence="5">
    <location>
        <begin position="235"/>
        <end position="416"/>
    </location>
</feature>
<evidence type="ECO:0000313" key="6">
    <source>
        <dbReference type="EMBL" id="CAD2205358.1"/>
    </source>
</evidence>
<evidence type="ECO:0000256" key="3">
    <source>
        <dbReference type="ARBA" id="ARBA00022801"/>
    </source>
</evidence>
<name>A0A6V7Y1A8_MELEN</name>
<dbReference type="GO" id="GO:0016929">
    <property type="term" value="F:deSUMOylase activity"/>
    <property type="evidence" value="ECO:0007669"/>
    <property type="project" value="TreeGrafter"/>
</dbReference>
<dbReference type="PROSITE" id="PS50600">
    <property type="entry name" value="ULP_PROTEASE"/>
    <property type="match status" value="1"/>
</dbReference>
<keyword evidence="2" id="KW-0645">Protease</keyword>
<dbReference type="GO" id="GO:0006508">
    <property type="term" value="P:proteolysis"/>
    <property type="evidence" value="ECO:0007669"/>
    <property type="project" value="UniProtKB-KW"/>
</dbReference>
<evidence type="ECO:0000313" key="7">
    <source>
        <dbReference type="Proteomes" id="UP000580250"/>
    </source>
</evidence>
<evidence type="ECO:0000256" key="4">
    <source>
        <dbReference type="ARBA" id="ARBA00022807"/>
    </source>
</evidence>
<comment type="caution">
    <text evidence="6">The sequence shown here is derived from an EMBL/GenBank/DDBJ whole genome shotgun (WGS) entry which is preliminary data.</text>
</comment>
<dbReference type="OrthoDB" id="5877234at2759"/>
<comment type="similarity">
    <text evidence="1">Belongs to the peptidase C48 family.</text>
</comment>
<dbReference type="GO" id="GO:0016926">
    <property type="term" value="P:protein desumoylation"/>
    <property type="evidence" value="ECO:0007669"/>
    <property type="project" value="TreeGrafter"/>
</dbReference>
<sequence length="444" mass="51480">MVGQKNFKISAVIGFTMPTSSLQRQNSKSGYLEFDADKNSFIISFKQIRKTVSIPMNCIVQPTKELCPRGSIYTFDFNIRDFKYKQCFLRNMSDNDRKLLHAHIIRTVGVKRTWYNTSTSCAMPLGDDSLPFWRTKFVMPPLPQKVENLERVITPEPPKGKRNYDEVVNDPFEENAFSPQPMKRVITPELPRLPAPPTETSLPEEYMRDDFWDRLSKNKDVQEGVCGEWVKGKAGHLTFEGLLCLRDGEWVNGDLIDAYLQHICRRNGTNLVSPHIDSKENTDDYAPDNRIQYIPTFALSRYKTKKQISSKWYWKMEGVELVLAPVHINKSHWAMSFARMQKKEIIVMDSINNGRAGSTKKDFMNMLLNILMDAADQFAMDIGKREDWTLKELLDVPQQQNGIDCGIFSLLFAYYEVDGRCMDFTQEHISYFRRKICRDLLPSQ</sequence>
<reference evidence="6 7" key="1">
    <citation type="submission" date="2020-08" db="EMBL/GenBank/DDBJ databases">
        <authorList>
            <person name="Koutsovoulos G."/>
            <person name="Danchin GJ E."/>
        </authorList>
    </citation>
    <scope>NUCLEOTIDE SEQUENCE [LARGE SCALE GENOMIC DNA]</scope>
</reference>
<dbReference type="PANTHER" id="PTHR12606:SF141">
    <property type="entry name" value="GH15225P-RELATED"/>
    <property type="match status" value="1"/>
</dbReference>
<dbReference type="AlphaFoldDB" id="A0A6V7Y1A8"/>
<evidence type="ECO:0000259" key="5">
    <source>
        <dbReference type="PROSITE" id="PS50600"/>
    </source>
</evidence>
<dbReference type="Proteomes" id="UP000580250">
    <property type="component" value="Unassembled WGS sequence"/>
</dbReference>
<accession>A0A6V7Y1A8</accession>
<evidence type="ECO:0000256" key="1">
    <source>
        <dbReference type="ARBA" id="ARBA00005234"/>
    </source>
</evidence>
<dbReference type="SUPFAM" id="SSF54001">
    <property type="entry name" value="Cysteine proteinases"/>
    <property type="match status" value="1"/>
</dbReference>
<proteinExistence type="inferred from homology"/>
<keyword evidence="3" id="KW-0378">Hydrolase</keyword>
<dbReference type="Pfam" id="PF02902">
    <property type="entry name" value="Peptidase_C48"/>
    <property type="match status" value="1"/>
</dbReference>
<dbReference type="EMBL" id="CAJEWN010002807">
    <property type="protein sequence ID" value="CAD2205358.1"/>
    <property type="molecule type" value="Genomic_DNA"/>
</dbReference>
<organism evidence="6 7">
    <name type="scientific">Meloidogyne enterolobii</name>
    <name type="common">Root-knot nematode worm</name>
    <name type="synonym">Meloidogyne mayaguensis</name>
    <dbReference type="NCBI Taxonomy" id="390850"/>
    <lineage>
        <taxon>Eukaryota</taxon>
        <taxon>Metazoa</taxon>
        <taxon>Ecdysozoa</taxon>
        <taxon>Nematoda</taxon>
        <taxon>Chromadorea</taxon>
        <taxon>Rhabditida</taxon>
        <taxon>Tylenchina</taxon>
        <taxon>Tylenchomorpha</taxon>
        <taxon>Tylenchoidea</taxon>
        <taxon>Meloidogynidae</taxon>
        <taxon>Meloidogyninae</taxon>
        <taxon>Meloidogyne</taxon>
    </lineage>
</organism>
<evidence type="ECO:0000256" key="2">
    <source>
        <dbReference type="ARBA" id="ARBA00022670"/>
    </source>
</evidence>